<dbReference type="Proteomes" id="UP001207626">
    <property type="component" value="Unassembled WGS sequence"/>
</dbReference>
<feature type="transmembrane region" description="Helical" evidence="1">
    <location>
        <begin position="7"/>
        <end position="25"/>
    </location>
</feature>
<keyword evidence="3" id="KW-1185">Reference proteome</keyword>
<proteinExistence type="predicted"/>
<evidence type="ECO:0000313" key="2">
    <source>
        <dbReference type="EMBL" id="MCY9519702.1"/>
    </source>
</evidence>
<evidence type="ECO:0000313" key="3">
    <source>
        <dbReference type="Proteomes" id="UP001207626"/>
    </source>
</evidence>
<comment type="caution">
    <text evidence="2">The sequence shown here is derived from an EMBL/GenBank/DDBJ whole genome shotgun (WGS) entry which is preliminary data.</text>
</comment>
<reference evidence="2 3" key="1">
    <citation type="submission" date="2022-05" db="EMBL/GenBank/DDBJ databases">
        <title>Genome Sequencing of Bee-Associated Microbes.</title>
        <authorList>
            <person name="Dunlap C."/>
        </authorList>
    </citation>
    <scope>NUCLEOTIDE SEQUENCE [LARGE SCALE GENOMIC DNA]</scope>
    <source>
        <strain evidence="2 3">NRRL NRS-1438</strain>
    </source>
</reference>
<organism evidence="2 3">
    <name type="scientific">Paenibacillus apiarius</name>
    <dbReference type="NCBI Taxonomy" id="46240"/>
    <lineage>
        <taxon>Bacteria</taxon>
        <taxon>Bacillati</taxon>
        <taxon>Bacillota</taxon>
        <taxon>Bacilli</taxon>
        <taxon>Bacillales</taxon>
        <taxon>Paenibacillaceae</taxon>
        <taxon>Paenibacillus</taxon>
    </lineage>
</organism>
<sequence>MDIVSNDILTLGALVAAYVGVVRGFGLADKWTHITALIVAAVFVLVPDVVQQKLILISVIGLSATGAYQFTKKKEDKKDANI</sequence>
<dbReference type="RefSeq" id="WP_268601130.1">
    <property type="nucleotide sequence ID" value="NZ_JAMDLV010000006.1"/>
</dbReference>
<accession>A0ABT4DQR1</accession>
<protein>
    <recommendedName>
        <fullName evidence="4">Holin</fullName>
    </recommendedName>
</protein>
<feature type="transmembrane region" description="Helical" evidence="1">
    <location>
        <begin position="31"/>
        <end position="50"/>
    </location>
</feature>
<keyword evidence="1" id="KW-1133">Transmembrane helix</keyword>
<name>A0ABT4DQR1_9BACL</name>
<keyword evidence="1" id="KW-0472">Membrane</keyword>
<evidence type="ECO:0008006" key="4">
    <source>
        <dbReference type="Google" id="ProtNLM"/>
    </source>
</evidence>
<evidence type="ECO:0000256" key="1">
    <source>
        <dbReference type="SAM" id="Phobius"/>
    </source>
</evidence>
<keyword evidence="1" id="KW-0812">Transmembrane</keyword>
<dbReference type="EMBL" id="JAMDLW010000009">
    <property type="protein sequence ID" value="MCY9519702.1"/>
    <property type="molecule type" value="Genomic_DNA"/>
</dbReference>
<gene>
    <name evidence="2" type="ORF">M5X09_08415</name>
</gene>